<dbReference type="EMBL" id="BMOS01000001">
    <property type="protein sequence ID" value="GGN49126.1"/>
    <property type="molecule type" value="Genomic_DNA"/>
</dbReference>
<name>A0A917XRR4_9BACI</name>
<reference evidence="1" key="1">
    <citation type="journal article" date="2014" name="Int. J. Syst. Evol. Microbiol.">
        <title>Complete genome sequence of Corynebacterium casei LMG S-19264T (=DSM 44701T), isolated from a smear-ripened cheese.</title>
        <authorList>
            <consortium name="US DOE Joint Genome Institute (JGI-PGF)"/>
            <person name="Walter F."/>
            <person name="Albersmeier A."/>
            <person name="Kalinowski J."/>
            <person name="Ruckert C."/>
        </authorList>
    </citation>
    <scope>NUCLEOTIDE SEQUENCE</scope>
    <source>
        <strain evidence="1">JCM 17251</strain>
    </source>
</reference>
<sequence>MAEESNVELNRFKSFLNSHPKLVRKIRKDGKSWQEIYEQWVLLGEDDIHWEQYKEETDEKNKSGEEKNQTFSKLDLKPDFIKQILKYTETVDVNKLQEQVQQLSNTIATVQEIVDIYKKPPAQENRTRQPFDWFRD</sequence>
<proteinExistence type="predicted"/>
<gene>
    <name evidence="1" type="ORF">GCM10007971_01480</name>
</gene>
<organism evidence="1 2">
    <name type="scientific">Oceanobacillus indicireducens</name>
    <dbReference type="NCBI Taxonomy" id="1004261"/>
    <lineage>
        <taxon>Bacteria</taxon>
        <taxon>Bacillati</taxon>
        <taxon>Bacillota</taxon>
        <taxon>Bacilli</taxon>
        <taxon>Bacillales</taxon>
        <taxon>Bacillaceae</taxon>
        <taxon>Oceanobacillus</taxon>
    </lineage>
</organism>
<dbReference type="InterPro" id="IPR025953">
    <property type="entry name" value="YlbD_coat"/>
</dbReference>
<reference evidence="1" key="2">
    <citation type="submission" date="2020-09" db="EMBL/GenBank/DDBJ databases">
        <authorList>
            <person name="Sun Q."/>
            <person name="Ohkuma M."/>
        </authorList>
    </citation>
    <scope>NUCLEOTIDE SEQUENCE</scope>
    <source>
        <strain evidence="1">JCM 17251</strain>
    </source>
</reference>
<dbReference type="AlphaFoldDB" id="A0A917XRR4"/>
<comment type="caution">
    <text evidence="1">The sequence shown here is derived from an EMBL/GenBank/DDBJ whole genome shotgun (WGS) entry which is preliminary data.</text>
</comment>
<evidence type="ECO:0000313" key="1">
    <source>
        <dbReference type="EMBL" id="GGN49126.1"/>
    </source>
</evidence>
<evidence type="ECO:0000313" key="2">
    <source>
        <dbReference type="Proteomes" id="UP000624041"/>
    </source>
</evidence>
<dbReference type="Pfam" id="PF14071">
    <property type="entry name" value="YlbD_coat"/>
    <property type="match status" value="1"/>
</dbReference>
<protein>
    <recommendedName>
        <fullName evidence="3">Cytosolic protein</fullName>
    </recommendedName>
</protein>
<dbReference type="RefSeq" id="WP_188855626.1">
    <property type="nucleotide sequence ID" value="NZ_BMOS01000001.1"/>
</dbReference>
<keyword evidence="2" id="KW-1185">Reference proteome</keyword>
<accession>A0A917XRR4</accession>
<dbReference type="Proteomes" id="UP000624041">
    <property type="component" value="Unassembled WGS sequence"/>
</dbReference>
<evidence type="ECO:0008006" key="3">
    <source>
        <dbReference type="Google" id="ProtNLM"/>
    </source>
</evidence>